<organism evidence="10 11">
    <name type="scientific">Bionectria ochroleuca</name>
    <name type="common">Gliocladium roseum</name>
    <dbReference type="NCBI Taxonomy" id="29856"/>
    <lineage>
        <taxon>Eukaryota</taxon>
        <taxon>Fungi</taxon>
        <taxon>Dikarya</taxon>
        <taxon>Ascomycota</taxon>
        <taxon>Pezizomycotina</taxon>
        <taxon>Sordariomycetes</taxon>
        <taxon>Hypocreomycetidae</taxon>
        <taxon>Hypocreales</taxon>
        <taxon>Bionectriaceae</taxon>
        <taxon>Clonostachys</taxon>
    </lineage>
</organism>
<dbReference type="InterPro" id="IPR036864">
    <property type="entry name" value="Zn2-C6_fun-type_DNA-bd_sf"/>
</dbReference>
<accession>A0ABY6UP32</accession>
<evidence type="ECO:0000256" key="2">
    <source>
        <dbReference type="ARBA" id="ARBA00022833"/>
    </source>
</evidence>
<keyword evidence="5" id="KW-0539">Nucleus</keyword>
<evidence type="ECO:0000256" key="3">
    <source>
        <dbReference type="ARBA" id="ARBA00023015"/>
    </source>
</evidence>
<dbReference type="InterPro" id="IPR001138">
    <property type="entry name" value="Zn2Cys6_DnaBD"/>
</dbReference>
<name>A0ABY6UP32_BIOOC</name>
<feature type="compositionally biased region" description="Basic and acidic residues" evidence="7">
    <location>
        <begin position="27"/>
        <end position="36"/>
    </location>
</feature>
<evidence type="ECO:0000313" key="10">
    <source>
        <dbReference type="EMBL" id="VUC32966.1"/>
    </source>
</evidence>
<dbReference type="Proteomes" id="UP000766486">
    <property type="component" value="Unassembled WGS sequence"/>
</dbReference>
<evidence type="ECO:0000256" key="4">
    <source>
        <dbReference type="ARBA" id="ARBA00023163"/>
    </source>
</evidence>
<gene>
    <name evidence="10" type="ORF">CLO192961_LOCUS337066</name>
</gene>
<dbReference type="SUPFAM" id="SSF57701">
    <property type="entry name" value="Zn2/Cys6 DNA-binding domain"/>
    <property type="match status" value="1"/>
</dbReference>
<keyword evidence="11" id="KW-1185">Reference proteome</keyword>
<feature type="compositionally biased region" description="Basic and acidic residues" evidence="7">
    <location>
        <begin position="128"/>
        <end position="147"/>
    </location>
</feature>
<comment type="caution">
    <text evidence="10">The sequence shown here is derived from an EMBL/GenBank/DDBJ whole genome shotgun (WGS) entry which is preliminary data.</text>
</comment>
<feature type="compositionally biased region" description="Low complexity" evidence="7">
    <location>
        <begin position="159"/>
        <end position="170"/>
    </location>
</feature>
<feature type="domain" description="Zn(2)-C6 fungal-type" evidence="8">
    <location>
        <begin position="55"/>
        <end position="84"/>
    </location>
</feature>
<keyword evidence="3" id="KW-0805">Transcription regulation</keyword>
<dbReference type="PROSITE" id="PS00463">
    <property type="entry name" value="ZN2_CY6_FUNGAL_1"/>
    <property type="match status" value="1"/>
</dbReference>
<dbReference type="PROSITE" id="PS00028">
    <property type="entry name" value="ZINC_FINGER_C2H2_1"/>
    <property type="match status" value="1"/>
</dbReference>
<keyword evidence="1" id="KW-0479">Metal-binding</keyword>
<keyword evidence="2" id="KW-0862">Zinc</keyword>
<dbReference type="PANTHER" id="PTHR47660:SF2">
    <property type="entry name" value="TRANSCRIPTION FACTOR WITH C2H2 AND ZN(2)-CYS(6) DNA BINDING DOMAIN (EUROFUNG)"/>
    <property type="match status" value="1"/>
</dbReference>
<keyword evidence="4" id="KW-0804">Transcription</keyword>
<dbReference type="CDD" id="cd00067">
    <property type="entry name" value="GAL4"/>
    <property type="match status" value="1"/>
</dbReference>
<dbReference type="InterPro" id="IPR013087">
    <property type="entry name" value="Znf_C2H2_type"/>
</dbReference>
<dbReference type="PROSITE" id="PS50157">
    <property type="entry name" value="ZINC_FINGER_C2H2_2"/>
    <property type="match status" value="1"/>
</dbReference>
<feature type="domain" description="C2H2-type" evidence="9">
    <location>
        <begin position="9"/>
        <end position="37"/>
    </location>
</feature>
<keyword evidence="6" id="KW-0863">Zinc-finger</keyword>
<feature type="region of interest" description="Disordered" evidence="7">
    <location>
        <begin position="27"/>
        <end position="47"/>
    </location>
</feature>
<evidence type="ECO:0000256" key="1">
    <source>
        <dbReference type="ARBA" id="ARBA00022723"/>
    </source>
</evidence>
<dbReference type="Gene3D" id="4.10.240.10">
    <property type="entry name" value="Zn(2)-C6 fungal-type DNA-binding domain"/>
    <property type="match status" value="1"/>
</dbReference>
<feature type="region of interest" description="Disordered" evidence="7">
    <location>
        <begin position="733"/>
        <end position="757"/>
    </location>
</feature>
<evidence type="ECO:0000313" key="11">
    <source>
        <dbReference type="Proteomes" id="UP000766486"/>
    </source>
</evidence>
<evidence type="ECO:0000256" key="5">
    <source>
        <dbReference type="ARBA" id="ARBA00023242"/>
    </source>
</evidence>
<dbReference type="PROSITE" id="PS50048">
    <property type="entry name" value="ZN2_CY6_FUNGAL_2"/>
    <property type="match status" value="1"/>
</dbReference>
<sequence length="848" mass="93613">MDTSPACPYQCSLCGSKFEMVGDLERHVSDHEEGTRPAKRSRVTQQRSAPRAIQACRACAASKTKCDNERQCKRCRRRGTSCVRPVETIELLGDNGVEELGHADLGVTVAGQGNDAIALDVEFRTVTDFSRPDEPGLDDTRGSDRPLSEPSFYPPLSPPSANALAPSGAGTIPKPHSNENLWDSCLIEDSFGYDLETYVVRSPEEFLFAFPRITTSNEEKEITTNCSNLNGPALISPLIAGDKSQCVADAFRKVTGRWIPVARNFQEEEEKNLSATRGTNIIAEEAPSLGGGPELLPRGFPLAVRDRLLAMLVSASDMKDKPRIPAAFPSCEALASLFKSYVAYHVRQDDTWIHFGTFDIAEARVELVAALVAAGALRSPNRSVQKFGLAVHEIMSIWIQETSRISNILTRDLQFLQAYMLQIQIGFWSGEKRKMEQAGGSLGNIVNMLRGGGRYRQTLYTSITPEVEGFSTSVEERWKHWAVQESFIRLVHHVYLHSGEQALLSSVSSPLSSAEMTLPLPAARSAWLAKNGPEWRDTCQSQPDLRVSWADCLGDVSHLRQLPACCDTNVARLAVVCALFPTLRAYQHSHKSTAKDVSKTREWILLEDSQHRWLSKTLENIHGSLRVPFSNSPPSSTVFLAVELASLHLQTWVDQLELLAGKEGLADAQEAYRLLQTRWIDSQDSRQALWHAGQILRLARAIQPEAMSDFVAVCVYHASLCIWAYGTIQERTRRDGSSHRQHRPATLEPTSAPPFDDSHIIIDQEETIDVQRWILHGNGNPVVAGCKSVGRRSPVSLSSTEALMQLCVMTVRSRFPLRGVLPPAIENLCALMGTLGSAHGGAARLGDH</sequence>
<feature type="region of interest" description="Disordered" evidence="7">
    <location>
        <begin position="128"/>
        <end position="175"/>
    </location>
</feature>
<proteinExistence type="predicted"/>
<evidence type="ECO:0008006" key="12">
    <source>
        <dbReference type="Google" id="ProtNLM"/>
    </source>
</evidence>
<evidence type="ECO:0000259" key="9">
    <source>
        <dbReference type="PROSITE" id="PS50157"/>
    </source>
</evidence>
<dbReference type="EMBL" id="CABFNS010000852">
    <property type="protein sequence ID" value="VUC32966.1"/>
    <property type="molecule type" value="Genomic_DNA"/>
</dbReference>
<dbReference type="PANTHER" id="PTHR47660">
    <property type="entry name" value="TRANSCRIPTION FACTOR WITH C2H2 AND ZN(2)-CYS(6) DNA BINDING DOMAIN (EUROFUNG)-RELATED-RELATED"/>
    <property type="match status" value="1"/>
</dbReference>
<evidence type="ECO:0000256" key="7">
    <source>
        <dbReference type="SAM" id="MobiDB-lite"/>
    </source>
</evidence>
<evidence type="ECO:0000256" key="6">
    <source>
        <dbReference type="PROSITE-ProRule" id="PRU00042"/>
    </source>
</evidence>
<evidence type="ECO:0000259" key="8">
    <source>
        <dbReference type="PROSITE" id="PS50048"/>
    </source>
</evidence>
<protein>
    <recommendedName>
        <fullName evidence="12">Zn(2)-C6 fungal-type domain-containing protein</fullName>
    </recommendedName>
</protein>
<reference evidence="10 11" key="1">
    <citation type="submission" date="2019-06" db="EMBL/GenBank/DDBJ databases">
        <authorList>
            <person name="Broberg M."/>
        </authorList>
    </citation>
    <scope>NUCLEOTIDE SEQUENCE [LARGE SCALE GENOMIC DNA]</scope>
</reference>